<evidence type="ECO:0000256" key="6">
    <source>
        <dbReference type="ARBA" id="ARBA00022989"/>
    </source>
</evidence>
<protein>
    <submittedName>
        <fullName evidence="11">TRAP transporter small permease</fullName>
    </submittedName>
</protein>
<sequence>MFDKIRTFVQKVTRLLGYIGMFFVIPMMLLTSADATGRDLFSRPVRGAFELNSLVLSVFVLLGLAYAQQMKDHVHVTILTDRLPVRLSSAINVFTTLLCLFIVGIMCWQGIIVAFESSSVSDMLRVPQLPFRLLVSVGGLFLFLEFLFDLVDHTRRFFA</sequence>
<evidence type="ECO:0000256" key="8">
    <source>
        <dbReference type="ARBA" id="ARBA00038436"/>
    </source>
</evidence>
<evidence type="ECO:0000259" key="10">
    <source>
        <dbReference type="Pfam" id="PF04290"/>
    </source>
</evidence>
<evidence type="ECO:0000256" key="1">
    <source>
        <dbReference type="ARBA" id="ARBA00004429"/>
    </source>
</evidence>
<comment type="subcellular location">
    <subcellularLocation>
        <location evidence="1">Cell inner membrane</location>
        <topology evidence="1">Multi-pass membrane protein</topology>
    </subcellularLocation>
</comment>
<dbReference type="EMBL" id="JACRDE010000178">
    <property type="protein sequence ID" value="MBI5249073.1"/>
    <property type="molecule type" value="Genomic_DNA"/>
</dbReference>
<feature type="transmembrane region" description="Helical" evidence="9">
    <location>
        <begin position="131"/>
        <end position="151"/>
    </location>
</feature>
<evidence type="ECO:0000313" key="11">
    <source>
        <dbReference type="EMBL" id="MBI5249073.1"/>
    </source>
</evidence>
<keyword evidence="5 9" id="KW-0812">Transmembrane</keyword>
<evidence type="ECO:0000256" key="7">
    <source>
        <dbReference type="ARBA" id="ARBA00023136"/>
    </source>
</evidence>
<dbReference type="InterPro" id="IPR007387">
    <property type="entry name" value="TRAP_DctQ"/>
</dbReference>
<gene>
    <name evidence="11" type="ORF">HY912_06220</name>
</gene>
<keyword evidence="6 9" id="KW-1133">Transmembrane helix</keyword>
<keyword evidence="2" id="KW-0813">Transport</keyword>
<organism evidence="11 12">
    <name type="scientific">Desulfomonile tiedjei</name>
    <dbReference type="NCBI Taxonomy" id="2358"/>
    <lineage>
        <taxon>Bacteria</taxon>
        <taxon>Pseudomonadati</taxon>
        <taxon>Thermodesulfobacteriota</taxon>
        <taxon>Desulfomonilia</taxon>
        <taxon>Desulfomonilales</taxon>
        <taxon>Desulfomonilaceae</taxon>
        <taxon>Desulfomonile</taxon>
    </lineage>
</organism>
<evidence type="ECO:0000256" key="5">
    <source>
        <dbReference type="ARBA" id="ARBA00022692"/>
    </source>
</evidence>
<feature type="transmembrane region" description="Helical" evidence="9">
    <location>
        <begin position="51"/>
        <end position="68"/>
    </location>
</feature>
<evidence type="ECO:0000256" key="4">
    <source>
        <dbReference type="ARBA" id="ARBA00022519"/>
    </source>
</evidence>
<dbReference type="PANTHER" id="PTHR35011:SF4">
    <property type="entry name" value="SLL1102 PROTEIN"/>
    <property type="match status" value="1"/>
</dbReference>
<dbReference type="InterPro" id="IPR055348">
    <property type="entry name" value="DctQ"/>
</dbReference>
<comment type="caution">
    <text evidence="11">The sequence shown here is derived from an EMBL/GenBank/DDBJ whole genome shotgun (WGS) entry which is preliminary data.</text>
</comment>
<evidence type="ECO:0000256" key="2">
    <source>
        <dbReference type="ARBA" id="ARBA00022448"/>
    </source>
</evidence>
<proteinExistence type="inferred from homology"/>
<keyword evidence="7 9" id="KW-0472">Membrane</keyword>
<reference evidence="11" key="1">
    <citation type="submission" date="2020-07" db="EMBL/GenBank/DDBJ databases">
        <title>Huge and variable diversity of episymbiotic CPR bacteria and DPANN archaea in groundwater ecosystems.</title>
        <authorList>
            <person name="He C.Y."/>
            <person name="Keren R."/>
            <person name="Whittaker M."/>
            <person name="Farag I.F."/>
            <person name="Doudna J."/>
            <person name="Cate J.H.D."/>
            <person name="Banfield J.F."/>
        </authorList>
    </citation>
    <scope>NUCLEOTIDE SEQUENCE</scope>
    <source>
        <strain evidence="11">NC_groundwater_1664_Pr3_B-0.1um_52_9</strain>
    </source>
</reference>
<name>A0A9D6YZP9_9BACT</name>
<feature type="domain" description="Tripartite ATP-independent periplasmic transporters DctQ component" evidence="10">
    <location>
        <begin position="27"/>
        <end position="154"/>
    </location>
</feature>
<keyword evidence="4" id="KW-0997">Cell inner membrane</keyword>
<evidence type="ECO:0000313" key="12">
    <source>
        <dbReference type="Proteomes" id="UP000807825"/>
    </source>
</evidence>
<dbReference type="Pfam" id="PF04290">
    <property type="entry name" value="DctQ"/>
    <property type="match status" value="1"/>
</dbReference>
<dbReference type="Proteomes" id="UP000807825">
    <property type="component" value="Unassembled WGS sequence"/>
</dbReference>
<feature type="transmembrane region" description="Helical" evidence="9">
    <location>
        <begin position="12"/>
        <end position="31"/>
    </location>
</feature>
<evidence type="ECO:0000256" key="9">
    <source>
        <dbReference type="SAM" id="Phobius"/>
    </source>
</evidence>
<comment type="similarity">
    <text evidence="8">Belongs to the TRAP transporter small permease family.</text>
</comment>
<evidence type="ECO:0000256" key="3">
    <source>
        <dbReference type="ARBA" id="ARBA00022475"/>
    </source>
</evidence>
<keyword evidence="3" id="KW-1003">Cell membrane</keyword>
<dbReference type="GO" id="GO:0005886">
    <property type="term" value="C:plasma membrane"/>
    <property type="evidence" value="ECO:0007669"/>
    <property type="project" value="UniProtKB-SubCell"/>
</dbReference>
<dbReference type="AlphaFoldDB" id="A0A9D6YZP9"/>
<accession>A0A9D6YZP9</accession>
<dbReference type="PANTHER" id="PTHR35011">
    <property type="entry name" value="2,3-DIKETO-L-GULONATE TRAP TRANSPORTER SMALL PERMEASE PROTEIN YIAM"/>
    <property type="match status" value="1"/>
</dbReference>
<feature type="transmembrane region" description="Helical" evidence="9">
    <location>
        <begin position="89"/>
        <end position="111"/>
    </location>
</feature>